<dbReference type="Gene3D" id="3.90.1570.10">
    <property type="entry name" value="tt1808, chain A"/>
    <property type="match status" value="1"/>
</dbReference>
<dbReference type="Pfam" id="PF05685">
    <property type="entry name" value="Uma2"/>
    <property type="match status" value="1"/>
</dbReference>
<keyword evidence="4" id="KW-1185">Reference proteome</keyword>
<dbReference type="CDD" id="cd06260">
    <property type="entry name" value="DUF820-like"/>
    <property type="match status" value="1"/>
</dbReference>
<evidence type="ECO:0000259" key="2">
    <source>
        <dbReference type="Pfam" id="PF05685"/>
    </source>
</evidence>
<dbReference type="InterPro" id="IPR012296">
    <property type="entry name" value="Nuclease_put_TT1808"/>
</dbReference>
<organism evidence="3 4">
    <name type="scientific">Nocardia aurantia</name>
    <dbReference type="NCBI Taxonomy" id="2585199"/>
    <lineage>
        <taxon>Bacteria</taxon>
        <taxon>Bacillati</taxon>
        <taxon>Actinomycetota</taxon>
        <taxon>Actinomycetes</taxon>
        <taxon>Mycobacteriales</taxon>
        <taxon>Nocardiaceae</taxon>
        <taxon>Nocardia</taxon>
    </lineage>
</organism>
<name>A0A7K0DYH0_9NOCA</name>
<dbReference type="InterPro" id="IPR011335">
    <property type="entry name" value="Restrct_endonuc-II-like"/>
</dbReference>
<feature type="region of interest" description="Disordered" evidence="1">
    <location>
        <begin position="217"/>
        <end position="249"/>
    </location>
</feature>
<dbReference type="EMBL" id="WEGI01000015">
    <property type="protein sequence ID" value="MQY30741.1"/>
    <property type="molecule type" value="Genomic_DNA"/>
</dbReference>
<dbReference type="AlphaFoldDB" id="A0A7K0DYH0"/>
<feature type="domain" description="Putative restriction endonuclease" evidence="2">
    <location>
        <begin position="24"/>
        <end position="164"/>
    </location>
</feature>
<gene>
    <name evidence="3" type="ORF">NRB56_63440</name>
</gene>
<evidence type="ECO:0000256" key="1">
    <source>
        <dbReference type="SAM" id="MobiDB-lite"/>
    </source>
</evidence>
<sequence>MIHRPQLPPRGWRYRELRDRPLPFDWDLTDGMLVVRDGEDRWRTQVRGELLATLGRARRAPYAVLADQCVGIDDRNPVRPDVLVVDQTRADLYVAEPIPPAAVALVVEIAPGRGGTDVWYRKPALYAAAGIGHYWRVECCCAGWPLVHEFWLDHESGEYRPSPVAVHAAVLSTTVPYPVHTTLTTRVHGGAAAEPDQLPNSCRYSVLPKIIAASRAEGEPAPGSAPAASSARRISSSPLNTAPAAGVWP</sequence>
<accession>A0A7K0DYH0</accession>
<dbReference type="OrthoDB" id="9799703at2"/>
<dbReference type="SUPFAM" id="SSF52980">
    <property type="entry name" value="Restriction endonuclease-like"/>
    <property type="match status" value="1"/>
</dbReference>
<proteinExistence type="predicted"/>
<feature type="compositionally biased region" description="Low complexity" evidence="1">
    <location>
        <begin position="219"/>
        <end position="238"/>
    </location>
</feature>
<protein>
    <recommendedName>
        <fullName evidence="2">Putative restriction endonuclease domain-containing protein</fullName>
    </recommendedName>
</protein>
<dbReference type="PANTHER" id="PTHR35400">
    <property type="entry name" value="SLR1083 PROTEIN"/>
    <property type="match status" value="1"/>
</dbReference>
<reference evidence="3 4" key="1">
    <citation type="submission" date="2019-10" db="EMBL/GenBank/DDBJ databases">
        <title>Nocardia macrotermitis sp. nov. and Nocardia aurantia sp. nov., isolated from the gut of fungus growing-termite Macrotermes natalensis.</title>
        <authorList>
            <person name="Benndorf R."/>
            <person name="Schwitalla J."/>
            <person name="Martin K."/>
            <person name="De Beer W."/>
            <person name="Kaster A.-K."/>
            <person name="Vollmers J."/>
            <person name="Poulsen M."/>
            <person name="Beemelmanns C."/>
        </authorList>
    </citation>
    <scope>NUCLEOTIDE SEQUENCE [LARGE SCALE GENOMIC DNA]</scope>
    <source>
        <strain evidence="3 4">RB56</strain>
    </source>
</reference>
<dbReference type="PANTHER" id="PTHR35400:SF3">
    <property type="entry name" value="SLL1072 PROTEIN"/>
    <property type="match status" value="1"/>
</dbReference>
<comment type="caution">
    <text evidence="3">The sequence shown here is derived from an EMBL/GenBank/DDBJ whole genome shotgun (WGS) entry which is preliminary data.</text>
</comment>
<evidence type="ECO:0000313" key="3">
    <source>
        <dbReference type="EMBL" id="MQY30741.1"/>
    </source>
</evidence>
<dbReference type="InterPro" id="IPR008538">
    <property type="entry name" value="Uma2"/>
</dbReference>
<evidence type="ECO:0000313" key="4">
    <source>
        <dbReference type="Proteomes" id="UP000431401"/>
    </source>
</evidence>
<dbReference type="Proteomes" id="UP000431401">
    <property type="component" value="Unassembled WGS sequence"/>
</dbReference>